<evidence type="ECO:0000256" key="7">
    <source>
        <dbReference type="ARBA" id="ARBA00024033"/>
    </source>
</evidence>
<keyword evidence="6 9" id="KW-0472">Membrane</keyword>
<evidence type="ECO:0000256" key="1">
    <source>
        <dbReference type="ARBA" id="ARBA00004651"/>
    </source>
</evidence>
<evidence type="ECO:0000256" key="2">
    <source>
        <dbReference type="ARBA" id="ARBA00022475"/>
    </source>
</evidence>
<proteinExistence type="inferred from homology"/>
<evidence type="ECO:0000256" key="3">
    <source>
        <dbReference type="ARBA" id="ARBA00022679"/>
    </source>
</evidence>
<feature type="transmembrane region" description="Helical" evidence="9">
    <location>
        <begin position="268"/>
        <end position="288"/>
    </location>
</feature>
<dbReference type="OrthoDB" id="3867445at2"/>
<organism evidence="10 11">
    <name type="scientific">Trebonia kvetii</name>
    <dbReference type="NCBI Taxonomy" id="2480626"/>
    <lineage>
        <taxon>Bacteria</taxon>
        <taxon>Bacillati</taxon>
        <taxon>Actinomycetota</taxon>
        <taxon>Actinomycetes</taxon>
        <taxon>Streptosporangiales</taxon>
        <taxon>Treboniaceae</taxon>
        <taxon>Trebonia</taxon>
    </lineage>
</organism>
<protein>
    <submittedName>
        <fullName evidence="10">DUF2029 domain-containing protein</fullName>
    </submittedName>
</protein>
<comment type="subcellular location">
    <subcellularLocation>
        <location evidence="1">Cell membrane</location>
        <topology evidence="1">Multi-pass membrane protein</topology>
    </subcellularLocation>
</comment>
<evidence type="ECO:0000256" key="8">
    <source>
        <dbReference type="SAM" id="MobiDB-lite"/>
    </source>
</evidence>
<keyword evidence="11" id="KW-1185">Reference proteome</keyword>
<keyword evidence="4 9" id="KW-0812">Transmembrane</keyword>
<dbReference type="AlphaFoldDB" id="A0A6P2C6L9"/>
<feature type="transmembrane region" description="Helical" evidence="9">
    <location>
        <begin position="232"/>
        <end position="261"/>
    </location>
</feature>
<dbReference type="Pfam" id="PF09594">
    <property type="entry name" value="GT87"/>
    <property type="match status" value="1"/>
</dbReference>
<dbReference type="InterPro" id="IPR018584">
    <property type="entry name" value="GT87"/>
</dbReference>
<evidence type="ECO:0000256" key="6">
    <source>
        <dbReference type="ARBA" id="ARBA00023136"/>
    </source>
</evidence>
<feature type="transmembrane region" description="Helical" evidence="9">
    <location>
        <begin position="55"/>
        <end position="72"/>
    </location>
</feature>
<dbReference type="EMBL" id="RPFW01000001">
    <property type="protein sequence ID" value="TVZ07079.1"/>
    <property type="molecule type" value="Genomic_DNA"/>
</dbReference>
<dbReference type="GO" id="GO:0005886">
    <property type="term" value="C:plasma membrane"/>
    <property type="evidence" value="ECO:0007669"/>
    <property type="project" value="UniProtKB-SubCell"/>
</dbReference>
<accession>A0A6P2C6L9</accession>
<keyword evidence="5 9" id="KW-1133">Transmembrane helix</keyword>
<evidence type="ECO:0000256" key="9">
    <source>
        <dbReference type="SAM" id="Phobius"/>
    </source>
</evidence>
<feature type="transmembrane region" description="Helical" evidence="9">
    <location>
        <begin position="193"/>
        <end position="212"/>
    </location>
</feature>
<feature type="transmembrane region" description="Helical" evidence="9">
    <location>
        <begin position="331"/>
        <end position="353"/>
    </location>
</feature>
<feature type="transmembrane region" description="Helical" evidence="9">
    <location>
        <begin position="163"/>
        <end position="181"/>
    </location>
</feature>
<feature type="transmembrane region" description="Helical" evidence="9">
    <location>
        <begin position="30"/>
        <end position="49"/>
    </location>
</feature>
<keyword evidence="2" id="KW-1003">Cell membrane</keyword>
<evidence type="ECO:0000256" key="4">
    <source>
        <dbReference type="ARBA" id="ARBA00022692"/>
    </source>
</evidence>
<dbReference type="Proteomes" id="UP000460272">
    <property type="component" value="Unassembled WGS sequence"/>
</dbReference>
<feature type="region of interest" description="Disordered" evidence="8">
    <location>
        <begin position="1"/>
        <end position="22"/>
    </location>
</feature>
<reference evidence="10 11" key="1">
    <citation type="submission" date="2018-11" db="EMBL/GenBank/DDBJ databases">
        <title>Trebonia kvetii gen.nov., sp.nov., a novel acidophilic actinobacterium, and proposal of the new actinobacterial family Treboniaceae fam. nov.</title>
        <authorList>
            <person name="Rapoport D."/>
            <person name="Sagova-Mareckova M."/>
            <person name="Sedlacek I."/>
            <person name="Provaznik J."/>
            <person name="Kralova S."/>
            <person name="Pavlinic D."/>
            <person name="Benes V."/>
            <person name="Kopecky J."/>
        </authorList>
    </citation>
    <scope>NUCLEOTIDE SEQUENCE [LARGE SCALE GENOMIC DNA]</scope>
    <source>
        <strain evidence="10 11">15Tr583</strain>
    </source>
</reference>
<keyword evidence="3" id="KW-0808">Transferase</keyword>
<gene>
    <name evidence="10" type="ORF">EAS64_07110</name>
</gene>
<sequence length="450" mass="47989">METTSGEQLGEAPAGQPAGREQHALPSRRAMTAWFAIFTVYAGAEIFTRHADGTWGAWACGGYAVATMLLLLTRTWLFPLAAAVLGAFLAPLVWMVLKVPDTSTAEVVVINRSADYLVSHGTPYLPASLITDWQHYNPYLPLMELFGLPRKAGLPLLLGDPRIWTSLVTVAALALAFATIAPRPVSRTAVARLTAIAVASPLVAFPLTVGVTDPPIIALTCLALALAARGRFLRAALVLAVACAMKSTAWAVVPVLAVMIWPRESLRAAARFTGTVVGAAVLLALAAAPNALATPDAIRQNLIDYPLGTSTYKTVASSPLPGHLISQLGHAGHLTVDALLLLAVIAFACWLLLRPPRDMRDATVRLIVLYTVLFTLAPSTRYGYYAYPLALLGWLALTRGTARTADTERVPDAPPRPVGSPGLQARLPALPHLPLTRLRPHPPTGLRPRL</sequence>
<feature type="transmembrane region" description="Helical" evidence="9">
    <location>
        <begin position="77"/>
        <end position="97"/>
    </location>
</feature>
<name>A0A6P2C6L9_9ACTN</name>
<evidence type="ECO:0000256" key="5">
    <source>
        <dbReference type="ARBA" id="ARBA00022989"/>
    </source>
</evidence>
<feature type="transmembrane region" description="Helical" evidence="9">
    <location>
        <begin position="362"/>
        <end position="378"/>
    </location>
</feature>
<dbReference type="GO" id="GO:0016758">
    <property type="term" value="F:hexosyltransferase activity"/>
    <property type="evidence" value="ECO:0007669"/>
    <property type="project" value="InterPro"/>
</dbReference>
<evidence type="ECO:0000313" key="10">
    <source>
        <dbReference type="EMBL" id="TVZ07079.1"/>
    </source>
</evidence>
<evidence type="ECO:0000313" key="11">
    <source>
        <dbReference type="Proteomes" id="UP000460272"/>
    </source>
</evidence>
<comment type="caution">
    <text evidence="10">The sequence shown here is derived from an EMBL/GenBank/DDBJ whole genome shotgun (WGS) entry which is preliminary data.</text>
</comment>
<comment type="similarity">
    <text evidence="7">Belongs to the glycosyltransferase 87 family.</text>
</comment>
<dbReference type="RefSeq" id="WP_145851834.1">
    <property type="nucleotide sequence ID" value="NZ_RPFW01000001.1"/>
</dbReference>